<protein>
    <submittedName>
        <fullName evidence="2">Uncharacterized protein</fullName>
    </submittedName>
</protein>
<organism evidence="2 3">
    <name type="scientific">Liparis tanakae</name>
    <name type="common">Tanaka's snailfish</name>
    <dbReference type="NCBI Taxonomy" id="230148"/>
    <lineage>
        <taxon>Eukaryota</taxon>
        <taxon>Metazoa</taxon>
        <taxon>Chordata</taxon>
        <taxon>Craniata</taxon>
        <taxon>Vertebrata</taxon>
        <taxon>Euteleostomi</taxon>
        <taxon>Actinopterygii</taxon>
        <taxon>Neopterygii</taxon>
        <taxon>Teleostei</taxon>
        <taxon>Neoteleostei</taxon>
        <taxon>Acanthomorphata</taxon>
        <taxon>Eupercaria</taxon>
        <taxon>Perciformes</taxon>
        <taxon>Cottioidei</taxon>
        <taxon>Cottales</taxon>
        <taxon>Liparidae</taxon>
        <taxon>Liparis</taxon>
    </lineage>
</organism>
<comment type="caution">
    <text evidence="2">The sequence shown here is derived from an EMBL/GenBank/DDBJ whole genome shotgun (WGS) entry which is preliminary data.</text>
</comment>
<dbReference type="Proteomes" id="UP000314294">
    <property type="component" value="Unassembled WGS sequence"/>
</dbReference>
<dbReference type="EMBL" id="SRLO01001078">
    <property type="protein sequence ID" value="TNN41834.1"/>
    <property type="molecule type" value="Genomic_DNA"/>
</dbReference>
<evidence type="ECO:0000313" key="2">
    <source>
        <dbReference type="EMBL" id="TNN41834.1"/>
    </source>
</evidence>
<feature type="region of interest" description="Disordered" evidence="1">
    <location>
        <begin position="1"/>
        <end position="46"/>
    </location>
</feature>
<reference evidence="2 3" key="1">
    <citation type="submission" date="2019-03" db="EMBL/GenBank/DDBJ databases">
        <title>First draft genome of Liparis tanakae, snailfish: a comprehensive survey of snailfish specific genes.</title>
        <authorList>
            <person name="Kim W."/>
            <person name="Song I."/>
            <person name="Jeong J.-H."/>
            <person name="Kim D."/>
            <person name="Kim S."/>
            <person name="Ryu S."/>
            <person name="Song J.Y."/>
            <person name="Lee S.K."/>
        </authorList>
    </citation>
    <scope>NUCLEOTIDE SEQUENCE [LARGE SCALE GENOMIC DNA]</scope>
    <source>
        <tissue evidence="2">Muscle</tissue>
    </source>
</reference>
<sequence>MLDALRGPLEEGVGAAPQQRHQQETQQLRWRRNNHSHPVAPGRRPAVTPSRRYVFPIDGASLWVVVEDSLMVLSCSMGGPSALVSDALGGGETISEAALELKTAPDAESGPMRFSGTPPLTVVSEDLGRGLEPRLAPSTLETCVRLAENTKQHVASVLGSKV</sequence>
<gene>
    <name evidence="2" type="ORF">EYF80_048012</name>
</gene>
<keyword evidence="3" id="KW-1185">Reference proteome</keyword>
<dbReference type="AlphaFoldDB" id="A0A4Z2FM13"/>
<evidence type="ECO:0000313" key="3">
    <source>
        <dbReference type="Proteomes" id="UP000314294"/>
    </source>
</evidence>
<evidence type="ECO:0000256" key="1">
    <source>
        <dbReference type="SAM" id="MobiDB-lite"/>
    </source>
</evidence>
<feature type="compositionally biased region" description="Low complexity" evidence="1">
    <location>
        <begin position="18"/>
        <end position="27"/>
    </location>
</feature>
<accession>A0A4Z2FM13</accession>
<name>A0A4Z2FM13_9TELE</name>
<proteinExistence type="predicted"/>